<dbReference type="InterPro" id="IPR000772">
    <property type="entry name" value="Ricin_B_lectin"/>
</dbReference>
<dbReference type="CDD" id="cd00161">
    <property type="entry name" value="beta-trefoil_Ricin-like"/>
    <property type="match status" value="1"/>
</dbReference>
<name>A0A1Q4V9U6_9ACTN</name>
<accession>A0A1Q4V9U6</accession>
<dbReference type="PROSITE" id="PS50231">
    <property type="entry name" value="RICIN_B_LECTIN"/>
    <property type="match status" value="1"/>
</dbReference>
<feature type="chain" id="PRO_5012343488" description="Ricin B lectin domain-containing protein" evidence="1">
    <location>
        <begin position="28"/>
        <end position="352"/>
    </location>
</feature>
<sequence>MLAAALVTCLMVLGIVASPFRTAEAHAETAGDRTTENCGPPLQCLDFTSLSNGRLLDVQNGSLGDGAFLVTNTAPGHHQSWRLNVDPSDSSFAIVNNTTGKCVDIAWPALRQQTCRGQKTQQWYFQPVRGTANAFMIRNEDNNACLDLTADAQYDDAWTGQSSCHGRANQRWSTVPEARKLAVEYAAKQCQKDTSTCSWAARSETAAAPLPTVCASSVWLNNTSGPITQTFAVNKTTGWQNTVSTKMSTGFTTGDLPNLAVKVTTTLENQFSHVWSGSETVGNQVAVPVPAGQYGWVTLSVLATKVTGTWTFDARGLPWTAEDTVTVPLKDDPAGGATHYIANTNPVFTSCA</sequence>
<evidence type="ECO:0000259" key="2">
    <source>
        <dbReference type="SMART" id="SM00458"/>
    </source>
</evidence>
<evidence type="ECO:0000313" key="3">
    <source>
        <dbReference type="EMBL" id="OKH94490.1"/>
    </source>
</evidence>
<keyword evidence="4" id="KW-1185">Reference proteome</keyword>
<dbReference type="Proteomes" id="UP000186455">
    <property type="component" value="Unassembled WGS sequence"/>
</dbReference>
<dbReference type="Gene3D" id="2.80.10.50">
    <property type="match status" value="2"/>
</dbReference>
<keyword evidence="1" id="KW-0732">Signal</keyword>
<feature type="domain" description="Ricin B lectin" evidence="2">
    <location>
        <begin position="43"/>
        <end position="175"/>
    </location>
</feature>
<dbReference type="Gene3D" id="2.170.15.10">
    <property type="entry name" value="Proaerolysin, chain A, domain 3"/>
    <property type="match status" value="1"/>
</dbReference>
<proteinExistence type="predicted"/>
<gene>
    <name evidence="3" type="ORF">AB852_09400</name>
</gene>
<comment type="caution">
    <text evidence="3">The sequence shown here is derived from an EMBL/GenBank/DDBJ whole genome shotgun (WGS) entry which is preliminary data.</text>
</comment>
<reference evidence="3 4" key="1">
    <citation type="submission" date="2015-06" db="EMBL/GenBank/DDBJ databases">
        <title>Cloning and characterization of the uncialamcin biosynthetic gene cluster.</title>
        <authorList>
            <person name="Yan X."/>
            <person name="Huang T."/>
            <person name="Ge H."/>
            <person name="Shen B."/>
        </authorList>
    </citation>
    <scope>NUCLEOTIDE SEQUENCE [LARGE SCALE GENOMIC DNA]</scope>
    <source>
        <strain evidence="3 4">DCA2648</strain>
    </source>
</reference>
<organism evidence="3 4">
    <name type="scientific">Streptomyces uncialis</name>
    <dbReference type="NCBI Taxonomy" id="1048205"/>
    <lineage>
        <taxon>Bacteria</taxon>
        <taxon>Bacillati</taxon>
        <taxon>Actinomycetota</taxon>
        <taxon>Actinomycetes</taxon>
        <taxon>Kitasatosporales</taxon>
        <taxon>Streptomycetaceae</taxon>
        <taxon>Streptomyces</taxon>
    </lineage>
</organism>
<dbReference type="InterPro" id="IPR035992">
    <property type="entry name" value="Ricin_B-like_lectins"/>
</dbReference>
<dbReference type="STRING" id="1048205.AB852_09400"/>
<feature type="signal peptide" evidence="1">
    <location>
        <begin position="1"/>
        <end position="27"/>
    </location>
</feature>
<dbReference type="EMBL" id="LFBV01000002">
    <property type="protein sequence ID" value="OKH94490.1"/>
    <property type="molecule type" value="Genomic_DNA"/>
</dbReference>
<evidence type="ECO:0000256" key="1">
    <source>
        <dbReference type="SAM" id="SignalP"/>
    </source>
</evidence>
<dbReference type="SUPFAM" id="SSF50370">
    <property type="entry name" value="Ricin B-like lectins"/>
    <property type="match status" value="1"/>
</dbReference>
<dbReference type="SMART" id="SM00458">
    <property type="entry name" value="RICIN"/>
    <property type="match status" value="1"/>
</dbReference>
<evidence type="ECO:0000313" key="4">
    <source>
        <dbReference type="Proteomes" id="UP000186455"/>
    </source>
</evidence>
<dbReference type="AlphaFoldDB" id="A0A1Q4V9U6"/>
<protein>
    <recommendedName>
        <fullName evidence="2">Ricin B lectin domain-containing protein</fullName>
    </recommendedName>
</protein>
<dbReference type="Pfam" id="PF00652">
    <property type="entry name" value="Ricin_B_lectin"/>
    <property type="match status" value="1"/>
</dbReference>